<accession>A0A540VT51</accession>
<dbReference type="EMBL" id="VIFK01000031">
    <property type="protein sequence ID" value="TQE99944.1"/>
    <property type="molecule type" value="Genomic_DNA"/>
</dbReference>
<dbReference type="Gene3D" id="3.40.50.300">
    <property type="entry name" value="P-loop containing nucleotide triphosphate hydrolases"/>
    <property type="match status" value="1"/>
</dbReference>
<organism evidence="4 5">
    <name type="scientific">Spiribacter salinus</name>
    <dbReference type="NCBI Taxonomy" id="1335746"/>
    <lineage>
        <taxon>Bacteria</taxon>
        <taxon>Pseudomonadati</taxon>
        <taxon>Pseudomonadota</taxon>
        <taxon>Gammaproteobacteria</taxon>
        <taxon>Chromatiales</taxon>
        <taxon>Ectothiorhodospiraceae</taxon>
        <taxon>Spiribacter</taxon>
    </lineage>
</organism>
<name>A0A540VT51_9GAMM</name>
<dbReference type="GO" id="GO:0005886">
    <property type="term" value="C:plasma membrane"/>
    <property type="evidence" value="ECO:0007669"/>
    <property type="project" value="TreeGrafter"/>
</dbReference>
<dbReference type="SUPFAM" id="SSF52540">
    <property type="entry name" value="P-loop containing nucleoside triphosphate hydrolases"/>
    <property type="match status" value="1"/>
</dbReference>
<dbReference type="Pfam" id="PF00005">
    <property type="entry name" value="ABC_tran"/>
    <property type="match status" value="1"/>
</dbReference>
<evidence type="ECO:0000313" key="4">
    <source>
        <dbReference type="EMBL" id="TQE99944.1"/>
    </source>
</evidence>
<keyword evidence="2 4" id="KW-0067">ATP-binding</keyword>
<gene>
    <name evidence="4" type="ORF">FKY71_06015</name>
</gene>
<evidence type="ECO:0000313" key="5">
    <source>
        <dbReference type="Proteomes" id="UP000315400"/>
    </source>
</evidence>
<dbReference type="GO" id="GO:0016887">
    <property type="term" value="F:ATP hydrolysis activity"/>
    <property type="evidence" value="ECO:0007669"/>
    <property type="project" value="InterPro"/>
</dbReference>
<dbReference type="AlphaFoldDB" id="A0A540VT51"/>
<protein>
    <submittedName>
        <fullName evidence="4">ATP-binding cassette domain-containing protein</fullName>
    </submittedName>
</protein>
<evidence type="ECO:0000259" key="3">
    <source>
        <dbReference type="PROSITE" id="PS50893"/>
    </source>
</evidence>
<dbReference type="SMART" id="SM00382">
    <property type="entry name" value="AAA"/>
    <property type="match status" value="1"/>
</dbReference>
<dbReference type="GO" id="GO:0005524">
    <property type="term" value="F:ATP binding"/>
    <property type="evidence" value="ECO:0007669"/>
    <property type="project" value="UniProtKB-KW"/>
</dbReference>
<dbReference type="InterPro" id="IPR027417">
    <property type="entry name" value="P-loop_NTPase"/>
</dbReference>
<feature type="domain" description="ABC transporter" evidence="3">
    <location>
        <begin position="10"/>
        <end position="225"/>
    </location>
</feature>
<dbReference type="InterPro" id="IPR015854">
    <property type="entry name" value="ABC_transpr_LolD-like"/>
</dbReference>
<keyword evidence="1" id="KW-0547">Nucleotide-binding</keyword>
<dbReference type="Proteomes" id="UP000315400">
    <property type="component" value="Unassembled WGS sequence"/>
</dbReference>
<sequence length="225" mass="23901">MVGTTSTLPIRLEQVAFDDRGRSLLGPLDLTLHGGRCTVIMGPNGAGKSLLLRLCHGLLSPTRGTIRCGDAGSPTDARVRRCQAMVLQRPVMLRRSVRANVLYALRMHEVVGTEASTRAEAALSLVGLLDLAGRSARMLSGGEHQRLALARAWALKPEIMFLDEPTAALDPQAAEAVEAAITGFHAQGTGIVMTTHSLAQARRLGDDMIVMADGQVLEHAPVAGQ</sequence>
<dbReference type="InterPro" id="IPR003593">
    <property type="entry name" value="AAA+_ATPase"/>
</dbReference>
<dbReference type="PROSITE" id="PS50893">
    <property type="entry name" value="ABC_TRANSPORTER_2"/>
    <property type="match status" value="1"/>
</dbReference>
<proteinExistence type="predicted"/>
<dbReference type="PANTHER" id="PTHR24220">
    <property type="entry name" value="IMPORT ATP-BINDING PROTEIN"/>
    <property type="match status" value="1"/>
</dbReference>
<reference evidence="4 5" key="1">
    <citation type="submission" date="2019-06" db="EMBL/GenBank/DDBJ databases">
        <title>Metagenome assembled Genome of Spiribacter salinus SL48-SHIP from the microbial mat of Salt Lake 48 (Novosibirsk region, Russia).</title>
        <authorList>
            <person name="Shipova A."/>
            <person name="Rozanov A.S."/>
            <person name="Bryanskaya A.V."/>
            <person name="Peltek S.E."/>
        </authorList>
    </citation>
    <scope>NUCLEOTIDE SEQUENCE [LARGE SCALE GENOMIC DNA]</scope>
    <source>
        <strain evidence="4">SL48-SHIP-2</strain>
    </source>
</reference>
<comment type="caution">
    <text evidence="4">The sequence shown here is derived from an EMBL/GenBank/DDBJ whole genome shotgun (WGS) entry which is preliminary data.</text>
</comment>
<evidence type="ECO:0000256" key="1">
    <source>
        <dbReference type="ARBA" id="ARBA00022741"/>
    </source>
</evidence>
<dbReference type="InterPro" id="IPR003439">
    <property type="entry name" value="ABC_transporter-like_ATP-bd"/>
</dbReference>
<evidence type="ECO:0000256" key="2">
    <source>
        <dbReference type="ARBA" id="ARBA00022840"/>
    </source>
</evidence>
<dbReference type="PANTHER" id="PTHR24220:SF612">
    <property type="entry name" value="FE(3+) IONS IMPORT ATP-BINDING PROTEIN FBPC"/>
    <property type="match status" value="1"/>
</dbReference>
<dbReference type="GO" id="GO:0022857">
    <property type="term" value="F:transmembrane transporter activity"/>
    <property type="evidence" value="ECO:0007669"/>
    <property type="project" value="TreeGrafter"/>
</dbReference>